<accession>A0A2J6SL88</accession>
<dbReference type="OrthoDB" id="10652088at2759"/>
<dbReference type="Proteomes" id="UP000235371">
    <property type="component" value="Unassembled WGS sequence"/>
</dbReference>
<evidence type="ECO:0000313" key="2">
    <source>
        <dbReference type="Proteomes" id="UP000235371"/>
    </source>
</evidence>
<evidence type="ECO:0000313" key="1">
    <source>
        <dbReference type="EMBL" id="PMD51528.1"/>
    </source>
</evidence>
<dbReference type="RefSeq" id="XP_024728432.1">
    <property type="nucleotide sequence ID" value="XM_024871253.1"/>
</dbReference>
<reference evidence="1 2" key="1">
    <citation type="submission" date="2016-04" db="EMBL/GenBank/DDBJ databases">
        <title>A degradative enzymes factory behind the ericoid mycorrhizal symbiosis.</title>
        <authorList>
            <consortium name="DOE Joint Genome Institute"/>
            <person name="Martino E."/>
            <person name="Morin E."/>
            <person name="Grelet G."/>
            <person name="Kuo A."/>
            <person name="Kohler A."/>
            <person name="Daghino S."/>
            <person name="Barry K."/>
            <person name="Choi C."/>
            <person name="Cichocki N."/>
            <person name="Clum A."/>
            <person name="Copeland A."/>
            <person name="Hainaut M."/>
            <person name="Haridas S."/>
            <person name="Labutti K."/>
            <person name="Lindquist E."/>
            <person name="Lipzen A."/>
            <person name="Khouja H.-R."/>
            <person name="Murat C."/>
            <person name="Ohm R."/>
            <person name="Olson A."/>
            <person name="Spatafora J."/>
            <person name="Veneault-Fourrey C."/>
            <person name="Henrissat B."/>
            <person name="Grigoriev I."/>
            <person name="Martin F."/>
            <person name="Perotto S."/>
        </authorList>
    </citation>
    <scope>NUCLEOTIDE SEQUENCE [LARGE SCALE GENOMIC DNA]</scope>
    <source>
        <strain evidence="1 2">E</strain>
    </source>
</reference>
<dbReference type="EMBL" id="KZ613912">
    <property type="protein sequence ID" value="PMD51528.1"/>
    <property type="molecule type" value="Genomic_DNA"/>
</dbReference>
<name>A0A2J6SL88_9HELO</name>
<protein>
    <submittedName>
        <fullName evidence="1">Uncharacterized protein</fullName>
    </submittedName>
</protein>
<sequence length="229" mass="24516">MYRHTADTLLVSQRSGVRRPSNHAEFLGSRDFIGLRVLAFHAQKAPSLQIPGASGARALTRSSVLSRRGLSSERQSASGWNDGTSPSKVLACWLTLEGRTATTGAGHTPDWLRQPGSLAWPASTTRPGQASDTGDSRLALNWGALVVCGGGRGCDGCCGYGAGGVGISSSTLNCKRQHWPSARTIVFPLQPVPLLILVQQLRVFSEWSTEMIPYKPKSIYSFTSGRSCN</sequence>
<organism evidence="1 2">
    <name type="scientific">Hyaloscypha bicolor E</name>
    <dbReference type="NCBI Taxonomy" id="1095630"/>
    <lineage>
        <taxon>Eukaryota</taxon>
        <taxon>Fungi</taxon>
        <taxon>Dikarya</taxon>
        <taxon>Ascomycota</taxon>
        <taxon>Pezizomycotina</taxon>
        <taxon>Leotiomycetes</taxon>
        <taxon>Helotiales</taxon>
        <taxon>Hyaloscyphaceae</taxon>
        <taxon>Hyaloscypha</taxon>
        <taxon>Hyaloscypha bicolor</taxon>
    </lineage>
</organism>
<proteinExistence type="predicted"/>
<dbReference type="InParanoid" id="A0A2J6SL88"/>
<keyword evidence="2" id="KW-1185">Reference proteome</keyword>
<dbReference type="AlphaFoldDB" id="A0A2J6SL88"/>
<dbReference type="GeneID" id="36579335"/>
<gene>
    <name evidence="1" type="ORF">K444DRAFT_233716</name>
</gene>